<dbReference type="InterPro" id="IPR000331">
    <property type="entry name" value="Rap/Ran_GAP_dom"/>
</dbReference>
<sequence>MFSRKRSFTFGAYGGRSDEVERCISDILDSPVQDPQTALTPAVHNKTVDLFEMIEKMQGSRLDEQRCSLPTPLKREEEYIPYPSIHEVLRKGWPYPLIILPQFGGYWIEGTCHGLPSSTSALPDLPSPCSSKVKLECDPTAKLYRKHFLGKEHQNFYSNDTTLGYLILSVKYEQIERQDNLHLLLRTRTGTKHDLIPISCLNEFPNAVQMAKVSVTARDDVPFFGPPLPNPAIFKKGQEFREFLLAKLINAEYSCYRAEKFAKLEERTRSALLESLFEELQLRSRSMMGLASGDDDKMENGGGGFFENFKRVIRGRSQSLDTMGIAMRKQQQPATPPSRPATAGLALNQSVAEGTKAIAASFALPGRSPSRTRGSHFHGRRSSAIGTENIQEEKSRDVADRIQKVLESPGPFFDLKSDGSSSPSSPEFPNRKNKTLSNQTLGYCVMQPLSRSSSNVSSCCSGVRENETSEEEENETELMCSLEGPQKRDSLVQSVWLDDSVGTPSSASSP</sequence>
<evidence type="ECO:0000259" key="3">
    <source>
        <dbReference type="PROSITE" id="PS50085"/>
    </source>
</evidence>
<evidence type="ECO:0000256" key="2">
    <source>
        <dbReference type="SAM" id="MobiDB-lite"/>
    </source>
</evidence>
<dbReference type="InterPro" id="IPR003109">
    <property type="entry name" value="GoLoco_motif"/>
</dbReference>
<dbReference type="EMBL" id="JAHDVG010000463">
    <property type="protein sequence ID" value="KAH1185725.1"/>
    <property type="molecule type" value="Genomic_DNA"/>
</dbReference>
<accession>A0A9D3XV15</accession>
<dbReference type="GO" id="GO:0005096">
    <property type="term" value="F:GTPase activator activity"/>
    <property type="evidence" value="ECO:0007669"/>
    <property type="project" value="UniProtKB-KW"/>
</dbReference>
<evidence type="ECO:0000313" key="4">
    <source>
        <dbReference type="EMBL" id="KAH1185725.1"/>
    </source>
</evidence>
<reference evidence="4" key="1">
    <citation type="submission" date="2021-09" db="EMBL/GenBank/DDBJ databases">
        <title>The genome of Mauremys mutica provides insights into the evolution of semi-aquatic lifestyle.</title>
        <authorList>
            <person name="Gong S."/>
            <person name="Gao Y."/>
        </authorList>
    </citation>
    <scope>NUCLEOTIDE SEQUENCE</scope>
    <source>
        <strain evidence="4">MM-2020</strain>
        <tissue evidence="4">Muscle</tissue>
    </source>
</reference>
<name>A0A9D3XV15_9SAUR</name>
<evidence type="ECO:0000313" key="5">
    <source>
        <dbReference type="Proteomes" id="UP000827986"/>
    </source>
</evidence>
<gene>
    <name evidence="4" type="ORF">KIL84_018474</name>
</gene>
<dbReference type="Gene3D" id="3.30.1120.160">
    <property type="match status" value="1"/>
</dbReference>
<organism evidence="4 5">
    <name type="scientific">Mauremys mutica</name>
    <name type="common">yellowpond turtle</name>
    <dbReference type="NCBI Taxonomy" id="74926"/>
    <lineage>
        <taxon>Eukaryota</taxon>
        <taxon>Metazoa</taxon>
        <taxon>Chordata</taxon>
        <taxon>Craniata</taxon>
        <taxon>Vertebrata</taxon>
        <taxon>Euteleostomi</taxon>
        <taxon>Archelosauria</taxon>
        <taxon>Testudinata</taxon>
        <taxon>Testudines</taxon>
        <taxon>Cryptodira</taxon>
        <taxon>Durocryptodira</taxon>
        <taxon>Testudinoidea</taxon>
        <taxon>Geoemydidae</taxon>
        <taxon>Geoemydinae</taxon>
        <taxon>Mauremys</taxon>
    </lineage>
</organism>
<dbReference type="AlphaFoldDB" id="A0A9D3XV15"/>
<dbReference type="Pfam" id="PF21022">
    <property type="entry name" value="Rap-GAP_dimer"/>
    <property type="match status" value="1"/>
</dbReference>
<feature type="region of interest" description="Disordered" evidence="2">
    <location>
        <begin position="409"/>
        <end position="435"/>
    </location>
</feature>
<dbReference type="InterPro" id="IPR050989">
    <property type="entry name" value="Rap1_Ran_GAP"/>
</dbReference>
<dbReference type="InterPro" id="IPR035974">
    <property type="entry name" value="Rap/Ran-GAP_sf"/>
</dbReference>
<dbReference type="PANTHER" id="PTHR15711">
    <property type="entry name" value="RAP GTPASE-ACTIVATING PROTEIN"/>
    <property type="match status" value="1"/>
</dbReference>
<dbReference type="PANTHER" id="PTHR15711:SF68">
    <property type="entry name" value="RAP1 GTPASE ACTIVATING PROTEIN 3"/>
    <property type="match status" value="1"/>
</dbReference>
<feature type="region of interest" description="Disordered" evidence="2">
    <location>
        <begin position="451"/>
        <end position="485"/>
    </location>
</feature>
<feature type="region of interest" description="Disordered" evidence="2">
    <location>
        <begin position="363"/>
        <end position="397"/>
    </location>
</feature>
<feature type="domain" description="Rap-GAP" evidence="3">
    <location>
        <begin position="1"/>
        <end position="276"/>
    </location>
</feature>
<dbReference type="PROSITE" id="PS50877">
    <property type="entry name" value="GOLOCO"/>
    <property type="match status" value="1"/>
</dbReference>
<keyword evidence="1" id="KW-0343">GTPase activation</keyword>
<dbReference type="GO" id="GO:0005737">
    <property type="term" value="C:cytoplasm"/>
    <property type="evidence" value="ECO:0007669"/>
    <property type="project" value="TreeGrafter"/>
</dbReference>
<proteinExistence type="predicted"/>
<comment type="caution">
    <text evidence="4">The sequence shown here is derived from an EMBL/GenBank/DDBJ whole genome shotgun (WGS) entry which is preliminary data.</text>
</comment>
<dbReference type="GO" id="GO:0051056">
    <property type="term" value="P:regulation of small GTPase mediated signal transduction"/>
    <property type="evidence" value="ECO:0007669"/>
    <property type="project" value="InterPro"/>
</dbReference>
<feature type="non-terminal residue" evidence="4">
    <location>
        <position position="510"/>
    </location>
</feature>
<dbReference type="Pfam" id="PF02188">
    <property type="entry name" value="GoLoco"/>
    <property type="match status" value="1"/>
</dbReference>
<feature type="compositionally biased region" description="Low complexity" evidence="2">
    <location>
        <begin position="451"/>
        <end position="463"/>
    </location>
</feature>
<evidence type="ECO:0000256" key="1">
    <source>
        <dbReference type="ARBA" id="ARBA00022468"/>
    </source>
</evidence>
<dbReference type="PROSITE" id="PS50085">
    <property type="entry name" value="RAPGAP"/>
    <property type="match status" value="1"/>
</dbReference>
<keyword evidence="5" id="KW-1185">Reference proteome</keyword>
<dbReference type="Proteomes" id="UP000827986">
    <property type="component" value="Unassembled WGS sequence"/>
</dbReference>
<protein>
    <recommendedName>
        <fullName evidence="3">Rap-GAP domain-containing protein</fullName>
    </recommendedName>
</protein>
<dbReference type="SMART" id="SM00390">
    <property type="entry name" value="GoLoco"/>
    <property type="match status" value="1"/>
</dbReference>
<dbReference type="SUPFAM" id="SSF111347">
    <property type="entry name" value="Rap/Ran-GAP"/>
    <property type="match status" value="2"/>
</dbReference>